<name>A0ABU9Y4G3_9SPHN</name>
<dbReference type="Pfam" id="PF07715">
    <property type="entry name" value="Plug"/>
    <property type="match status" value="1"/>
</dbReference>
<evidence type="ECO:0000313" key="8">
    <source>
        <dbReference type="EMBL" id="MEN2790677.1"/>
    </source>
</evidence>
<organism evidence="8 9">
    <name type="scientific">Sphingomonas oligophenolica</name>
    <dbReference type="NCBI Taxonomy" id="301154"/>
    <lineage>
        <taxon>Bacteria</taxon>
        <taxon>Pseudomonadati</taxon>
        <taxon>Pseudomonadota</taxon>
        <taxon>Alphaproteobacteria</taxon>
        <taxon>Sphingomonadales</taxon>
        <taxon>Sphingomonadaceae</taxon>
        <taxon>Sphingomonas</taxon>
    </lineage>
</organism>
<comment type="caution">
    <text evidence="8">The sequence shown here is derived from an EMBL/GenBank/DDBJ whole genome shotgun (WGS) entry which is preliminary data.</text>
</comment>
<dbReference type="Gene3D" id="2.170.130.10">
    <property type="entry name" value="TonB-dependent receptor, plug domain"/>
    <property type="match status" value="1"/>
</dbReference>
<dbReference type="InterPro" id="IPR012910">
    <property type="entry name" value="Plug_dom"/>
</dbReference>
<dbReference type="NCBIfam" id="TIGR01782">
    <property type="entry name" value="TonB-Xanth-Caul"/>
    <property type="match status" value="1"/>
</dbReference>
<accession>A0ABU9Y4G3</accession>
<feature type="region of interest" description="Disordered" evidence="5">
    <location>
        <begin position="61"/>
        <end position="80"/>
    </location>
</feature>
<dbReference type="RefSeq" id="WP_343890000.1">
    <property type="nucleotide sequence ID" value="NZ_BAAAEH010000028.1"/>
</dbReference>
<reference evidence="8 9" key="1">
    <citation type="submission" date="2024-05" db="EMBL/GenBank/DDBJ databases">
        <authorList>
            <person name="Liu Q."/>
            <person name="Xin Y.-H."/>
        </authorList>
    </citation>
    <scope>NUCLEOTIDE SEQUENCE [LARGE SCALE GENOMIC DNA]</scope>
    <source>
        <strain evidence="8 9">CGMCC 1.10181</strain>
    </source>
</reference>
<feature type="domain" description="TonB-dependent receptor-like beta-barrel" evidence="6">
    <location>
        <begin position="488"/>
        <end position="1046"/>
    </location>
</feature>
<proteinExistence type="inferred from homology"/>
<dbReference type="InterPro" id="IPR010104">
    <property type="entry name" value="TonB_rcpt_bac"/>
</dbReference>
<dbReference type="Gene3D" id="2.40.170.20">
    <property type="entry name" value="TonB-dependent receptor, beta-barrel domain"/>
    <property type="match status" value="1"/>
</dbReference>
<keyword evidence="3" id="KW-0998">Cell outer membrane</keyword>
<evidence type="ECO:0000256" key="4">
    <source>
        <dbReference type="RuleBase" id="RU003357"/>
    </source>
</evidence>
<keyword evidence="8" id="KW-0675">Receptor</keyword>
<comment type="similarity">
    <text evidence="4">Belongs to the TonB-dependent receptor family.</text>
</comment>
<feature type="domain" description="TonB-dependent receptor plug" evidence="7">
    <location>
        <begin position="103"/>
        <end position="211"/>
    </location>
</feature>
<evidence type="ECO:0000259" key="6">
    <source>
        <dbReference type="Pfam" id="PF00593"/>
    </source>
</evidence>
<dbReference type="InterPro" id="IPR036942">
    <property type="entry name" value="Beta-barrel_TonB_sf"/>
</dbReference>
<dbReference type="InterPro" id="IPR000531">
    <property type="entry name" value="Beta-barrel_TonB"/>
</dbReference>
<gene>
    <name evidence="8" type="ORF">ABC974_13640</name>
</gene>
<comment type="subcellular location">
    <subcellularLocation>
        <location evidence="1 4">Cell outer membrane</location>
    </subcellularLocation>
</comment>
<keyword evidence="4" id="KW-0798">TonB box</keyword>
<keyword evidence="2 4" id="KW-0472">Membrane</keyword>
<dbReference type="PANTHER" id="PTHR40980:SF3">
    <property type="entry name" value="TONB-DEPENDENT RECEPTOR-LIKE BETA-BARREL DOMAIN-CONTAINING PROTEIN"/>
    <property type="match status" value="1"/>
</dbReference>
<sequence>MSDFSCALRIGESAYNESFGLALRGGVSLLALCAVSAAAPAWALGAQAGAGVRAGDSAFATATSEGQATPTPSQASDVPSEADVVVTGIRQSLKTAQALKQNAEVVSDSISAEDIGALPDRSVTEALQRVPGVAISRFAAGVDPDHFSVEGSGVVVRGLTYTRSELNGRDTFTANNGRGLSFADVPSELLAGVDVFKSPSADMVEGGIAGTVNLRTRVPFDSKGLLIAGTLEMNYGDFVHDSSPTVSVLASDRWQTGIGEFGLMGSFVRSELRSRSDGLQISNWGERTRHANGSFGEPPAGAGDTIVYIPRGAAIRSQVTDRVRYGYSAAAQWRSTDESMTATFQFLRSDSRETWTEHAVEIATDNVTSNGDSQPLPGTSFNFDNEGIFTDGTITAPNGYRADQWGDASNIRTPINGLQSNNITRHVDQRFLTDDYGANFKWKVTDRLGVNLDYQHTKSRVTNTDFGIWTSTFQNVNIKMNGDNPAYVNFLPLTNAGATLFMNPAHPSYLDPYNSYYRSAMDHIEDSDGYENAARIDLDYSFPEDSWLSSIRAGYRFSDRHNTARFSTYNWGVLSEIWGGTGPVWLDEGVNGNPNAAGGSPGPSQPFSFGNFFRSSVNLPTGQGRLFFPDDLITNYTGASNAALAIGDEWRDRLANGCPQNWVPLAQRCGVVAGTPFLPGEINPVQERNNAVYGEIRFGNPLGNGWNLSGNVGLRYSTTSRMASGYYSFPRTTFTCDPPQNGQPPTPFCALGPTVVANANAFANGALTPISTKVDYHYFLPSLNLTLKVGGGLQFRAAFNQGIAPPDFGLTRAFYNVTLNTLDATINTNGAPSTIFNVGNPYLKPIRSNNYDLTAEWYFSSVGQLTLSLFKKDLYGVLTNGTQRLSFTNNGATFSGPVTTPLNSTDVGRVKGFEVGYSQTFTFLPGFLSGFGFNGNFTYVDSKGVRQSTLSATDPDVAAGRVANIDTSRLPLQGLSKYTFNIEPFYQAHGFEIRAAYSWRSRYLLTVRDVIVPYAPVFNESTGQLDASIFYNVTPHIKMGFQGTNLLNEVIETTQVIDNNLDRRPRSWFMNDRRIIFSIRAKFGG</sequence>
<evidence type="ECO:0000259" key="7">
    <source>
        <dbReference type="Pfam" id="PF07715"/>
    </source>
</evidence>
<dbReference type="PANTHER" id="PTHR40980">
    <property type="entry name" value="PLUG DOMAIN-CONTAINING PROTEIN"/>
    <property type="match status" value="1"/>
</dbReference>
<protein>
    <submittedName>
        <fullName evidence="8">TonB-dependent receptor</fullName>
    </submittedName>
</protein>
<dbReference type="InterPro" id="IPR037066">
    <property type="entry name" value="Plug_dom_sf"/>
</dbReference>
<dbReference type="EMBL" id="JBDIME010000011">
    <property type="protein sequence ID" value="MEN2790677.1"/>
    <property type="molecule type" value="Genomic_DNA"/>
</dbReference>
<evidence type="ECO:0000313" key="9">
    <source>
        <dbReference type="Proteomes" id="UP001419910"/>
    </source>
</evidence>
<feature type="compositionally biased region" description="Polar residues" evidence="5">
    <location>
        <begin position="61"/>
        <end position="77"/>
    </location>
</feature>
<dbReference type="Pfam" id="PF00593">
    <property type="entry name" value="TonB_dep_Rec_b-barrel"/>
    <property type="match status" value="1"/>
</dbReference>
<evidence type="ECO:0000256" key="5">
    <source>
        <dbReference type="SAM" id="MobiDB-lite"/>
    </source>
</evidence>
<evidence type="ECO:0000256" key="3">
    <source>
        <dbReference type="ARBA" id="ARBA00023237"/>
    </source>
</evidence>
<evidence type="ECO:0000256" key="2">
    <source>
        <dbReference type="ARBA" id="ARBA00023136"/>
    </source>
</evidence>
<dbReference type="Proteomes" id="UP001419910">
    <property type="component" value="Unassembled WGS sequence"/>
</dbReference>
<dbReference type="SUPFAM" id="SSF56935">
    <property type="entry name" value="Porins"/>
    <property type="match status" value="1"/>
</dbReference>
<evidence type="ECO:0000256" key="1">
    <source>
        <dbReference type="ARBA" id="ARBA00004442"/>
    </source>
</evidence>
<keyword evidence="9" id="KW-1185">Reference proteome</keyword>